<evidence type="ECO:0000256" key="1">
    <source>
        <dbReference type="SAM" id="SignalP"/>
    </source>
</evidence>
<feature type="signal peptide" evidence="1">
    <location>
        <begin position="1"/>
        <end position="26"/>
    </location>
</feature>
<dbReference type="Proteomes" id="UP000612055">
    <property type="component" value="Unassembled WGS sequence"/>
</dbReference>
<evidence type="ECO:0000313" key="2">
    <source>
        <dbReference type="EMBL" id="KAG2500909.1"/>
    </source>
</evidence>
<evidence type="ECO:0000313" key="3">
    <source>
        <dbReference type="Proteomes" id="UP000612055"/>
    </source>
</evidence>
<comment type="caution">
    <text evidence="2">The sequence shown here is derived from an EMBL/GenBank/DDBJ whole genome shotgun (WGS) entry which is preliminary data.</text>
</comment>
<keyword evidence="3" id="KW-1185">Reference proteome</keyword>
<feature type="chain" id="PRO_5032681924" evidence="1">
    <location>
        <begin position="27"/>
        <end position="331"/>
    </location>
</feature>
<dbReference type="AlphaFoldDB" id="A0A835YFQ0"/>
<accession>A0A835YFQ0</accession>
<protein>
    <submittedName>
        <fullName evidence="2">Uncharacterized protein</fullName>
    </submittedName>
</protein>
<reference evidence="2" key="1">
    <citation type="journal article" date="2020" name="bioRxiv">
        <title>Comparative genomics of Chlamydomonas.</title>
        <authorList>
            <person name="Craig R.J."/>
            <person name="Hasan A.R."/>
            <person name="Ness R.W."/>
            <person name="Keightley P.D."/>
        </authorList>
    </citation>
    <scope>NUCLEOTIDE SEQUENCE</scope>
    <source>
        <strain evidence="2">CCAP 11/70</strain>
    </source>
</reference>
<dbReference type="EMBL" id="JAEHOE010000003">
    <property type="protein sequence ID" value="KAG2500909.1"/>
    <property type="molecule type" value="Genomic_DNA"/>
</dbReference>
<organism evidence="2 3">
    <name type="scientific">Edaphochlamys debaryana</name>
    <dbReference type="NCBI Taxonomy" id="47281"/>
    <lineage>
        <taxon>Eukaryota</taxon>
        <taxon>Viridiplantae</taxon>
        <taxon>Chlorophyta</taxon>
        <taxon>core chlorophytes</taxon>
        <taxon>Chlorophyceae</taxon>
        <taxon>CS clade</taxon>
        <taxon>Chlamydomonadales</taxon>
        <taxon>Chlamydomonadales incertae sedis</taxon>
        <taxon>Edaphochlamys</taxon>
    </lineage>
</organism>
<name>A0A835YFQ0_9CHLO</name>
<keyword evidence="1" id="KW-0732">Signal</keyword>
<sequence>MLDVFSATRVVLWALVAVLVVDRSSAIPLPAEGAVRFDGPQLPCLTPALYKGDIHVVIGGHLPTCHFRYIADMGLTNAEVFKYRKSEDEQPLRSWQLRCGITVHERLLLPNVGNEAIALYSYVLEFYRRLPRLGVYFIHDHGASWHQTCEALFARSRLWYGEAVQRGPMAERMLSFTSKPGPHEDVSQWQGGRRRLSWFWSAPDAAVVQGLLSRWNVSVSADQARLERGRGTRAGSSELFISCCASFVVPSASIAALPLGLYDDLARYIVSKDAWVSGRHGFEYIIFTIFSNATLDDTAVRFYDATKAAGLELAGNPALEHCRRNLGNSTC</sequence>
<gene>
    <name evidence="2" type="ORF">HYH03_001668</name>
</gene>
<proteinExistence type="predicted"/>